<dbReference type="EMBL" id="JASCZI010091437">
    <property type="protein sequence ID" value="MED6150311.1"/>
    <property type="molecule type" value="Genomic_DNA"/>
</dbReference>
<name>A0ABU6TQ96_9FABA</name>
<protein>
    <recommendedName>
        <fullName evidence="3">Aminotransferase-like plant mobile domain-containing protein</fullName>
    </recommendedName>
</protein>
<proteinExistence type="predicted"/>
<sequence length="128" mass="14604">MMLLPTALFGDKTAAKVYLRWLPFVDRIDDLGGYSWSSTALAWLYRNLYRASARTWFRWSRYLPTSDEKEPRVVEYRKQLDKLTFLHLASVKGGYGGGRSPSLDMACGSQSPMDFDSATHLLLLRTCA</sequence>
<evidence type="ECO:0008006" key="3">
    <source>
        <dbReference type="Google" id="ProtNLM"/>
    </source>
</evidence>
<evidence type="ECO:0000313" key="1">
    <source>
        <dbReference type="EMBL" id="MED6150311.1"/>
    </source>
</evidence>
<accession>A0ABU6TQ96</accession>
<evidence type="ECO:0000313" key="2">
    <source>
        <dbReference type="Proteomes" id="UP001341840"/>
    </source>
</evidence>
<gene>
    <name evidence="1" type="ORF">PIB30_071147</name>
</gene>
<reference evidence="1 2" key="1">
    <citation type="journal article" date="2023" name="Plants (Basel)">
        <title>Bridging the Gap: Combining Genomics and Transcriptomics Approaches to Understand Stylosanthes scabra, an Orphan Legume from the Brazilian Caatinga.</title>
        <authorList>
            <person name="Ferreira-Neto J.R.C."/>
            <person name="da Silva M.D."/>
            <person name="Binneck E."/>
            <person name="de Melo N.F."/>
            <person name="da Silva R.H."/>
            <person name="de Melo A.L.T.M."/>
            <person name="Pandolfi V."/>
            <person name="Bustamante F.O."/>
            <person name="Brasileiro-Vidal A.C."/>
            <person name="Benko-Iseppon A.M."/>
        </authorList>
    </citation>
    <scope>NUCLEOTIDE SEQUENCE [LARGE SCALE GENOMIC DNA]</scope>
    <source>
        <tissue evidence="1">Leaves</tissue>
    </source>
</reference>
<dbReference type="Proteomes" id="UP001341840">
    <property type="component" value="Unassembled WGS sequence"/>
</dbReference>
<comment type="caution">
    <text evidence="1">The sequence shown here is derived from an EMBL/GenBank/DDBJ whole genome shotgun (WGS) entry which is preliminary data.</text>
</comment>
<organism evidence="1 2">
    <name type="scientific">Stylosanthes scabra</name>
    <dbReference type="NCBI Taxonomy" id="79078"/>
    <lineage>
        <taxon>Eukaryota</taxon>
        <taxon>Viridiplantae</taxon>
        <taxon>Streptophyta</taxon>
        <taxon>Embryophyta</taxon>
        <taxon>Tracheophyta</taxon>
        <taxon>Spermatophyta</taxon>
        <taxon>Magnoliopsida</taxon>
        <taxon>eudicotyledons</taxon>
        <taxon>Gunneridae</taxon>
        <taxon>Pentapetalae</taxon>
        <taxon>rosids</taxon>
        <taxon>fabids</taxon>
        <taxon>Fabales</taxon>
        <taxon>Fabaceae</taxon>
        <taxon>Papilionoideae</taxon>
        <taxon>50 kb inversion clade</taxon>
        <taxon>dalbergioids sensu lato</taxon>
        <taxon>Dalbergieae</taxon>
        <taxon>Pterocarpus clade</taxon>
        <taxon>Stylosanthes</taxon>
    </lineage>
</organism>
<keyword evidence="2" id="KW-1185">Reference proteome</keyword>